<feature type="compositionally biased region" description="Basic and acidic residues" evidence="1">
    <location>
        <begin position="135"/>
        <end position="148"/>
    </location>
</feature>
<accession>A0A495JWT9</accession>
<gene>
    <name evidence="2" type="ORF">BDK92_7304</name>
</gene>
<sequence>MTWFRMDDGFHKHRKRIRTGLDLEGLAAIGLWAVAGSWASDDLTDGWVPDDVVDYLAPGLREALTPRLERSGLWERVTRDGEEGWRFHQWTDHQPSREQVLKERAAAAARQQRARDRAKAKTQNQGENTQAGGASRRDADVTHADSHTDVAPAVTVPPTRPDPTELPTEVPSSPPPATTAEPKTTKPSKRTAAKATTAEALFPTAPGTDVAVPDKVTARDVTAAWIDAITDAGGDPPTSGAIGKFSRDAKRLIEKENVPPEKLIEAAKEMAVGGWVSLDMQLHRLSAQRVQSDRVWQGRQSGGLAGSNPSRSPADARMSDAVALAAKYAELDRGAA</sequence>
<feature type="compositionally biased region" description="Basic and acidic residues" evidence="1">
    <location>
        <begin position="90"/>
        <end position="105"/>
    </location>
</feature>
<proteinExistence type="predicted"/>
<dbReference type="AlphaFoldDB" id="A0A495JWT9"/>
<dbReference type="EMBL" id="RBKT01000001">
    <property type="protein sequence ID" value="RKR92822.1"/>
    <property type="molecule type" value="Genomic_DNA"/>
</dbReference>
<protein>
    <submittedName>
        <fullName evidence="2">Uncharacterized protein</fullName>
    </submittedName>
</protein>
<evidence type="ECO:0000313" key="2">
    <source>
        <dbReference type="EMBL" id="RKR92822.1"/>
    </source>
</evidence>
<evidence type="ECO:0000256" key="1">
    <source>
        <dbReference type="SAM" id="MobiDB-lite"/>
    </source>
</evidence>
<organism evidence="2 3">
    <name type="scientific">Micromonospora pisi</name>
    <dbReference type="NCBI Taxonomy" id="589240"/>
    <lineage>
        <taxon>Bacteria</taxon>
        <taxon>Bacillati</taxon>
        <taxon>Actinomycetota</taxon>
        <taxon>Actinomycetes</taxon>
        <taxon>Micromonosporales</taxon>
        <taxon>Micromonosporaceae</taxon>
        <taxon>Micromonospora</taxon>
    </lineage>
</organism>
<reference evidence="2 3" key="1">
    <citation type="submission" date="2018-10" db="EMBL/GenBank/DDBJ databases">
        <title>Sequencing the genomes of 1000 actinobacteria strains.</title>
        <authorList>
            <person name="Klenk H.-P."/>
        </authorList>
    </citation>
    <scope>NUCLEOTIDE SEQUENCE [LARGE SCALE GENOMIC DNA]</scope>
    <source>
        <strain evidence="2 3">DSM 45175</strain>
    </source>
</reference>
<name>A0A495JWT9_9ACTN</name>
<feature type="region of interest" description="Disordered" evidence="1">
    <location>
        <begin position="90"/>
        <end position="201"/>
    </location>
</feature>
<feature type="compositionally biased region" description="Polar residues" evidence="1">
    <location>
        <begin position="122"/>
        <end position="132"/>
    </location>
</feature>
<comment type="caution">
    <text evidence="2">The sequence shown here is derived from an EMBL/GenBank/DDBJ whole genome shotgun (WGS) entry which is preliminary data.</text>
</comment>
<feature type="region of interest" description="Disordered" evidence="1">
    <location>
        <begin position="289"/>
        <end position="318"/>
    </location>
</feature>
<keyword evidence="3" id="KW-1185">Reference proteome</keyword>
<dbReference type="Proteomes" id="UP000277671">
    <property type="component" value="Unassembled WGS sequence"/>
</dbReference>
<evidence type="ECO:0000313" key="3">
    <source>
        <dbReference type="Proteomes" id="UP000277671"/>
    </source>
</evidence>